<organism evidence="3 4">
    <name type="scientific">Solanum commersonii</name>
    <name type="common">Commerson's wild potato</name>
    <name type="synonym">Commerson's nightshade</name>
    <dbReference type="NCBI Taxonomy" id="4109"/>
    <lineage>
        <taxon>Eukaryota</taxon>
        <taxon>Viridiplantae</taxon>
        <taxon>Streptophyta</taxon>
        <taxon>Embryophyta</taxon>
        <taxon>Tracheophyta</taxon>
        <taxon>Spermatophyta</taxon>
        <taxon>Magnoliopsida</taxon>
        <taxon>eudicotyledons</taxon>
        <taxon>Gunneridae</taxon>
        <taxon>Pentapetalae</taxon>
        <taxon>asterids</taxon>
        <taxon>lamiids</taxon>
        <taxon>Solanales</taxon>
        <taxon>Solanaceae</taxon>
        <taxon>Solanoideae</taxon>
        <taxon>Solaneae</taxon>
        <taxon>Solanum</taxon>
    </lineage>
</organism>
<keyword evidence="2" id="KW-0732">Signal</keyword>
<dbReference type="AlphaFoldDB" id="A0A9J6AZE8"/>
<protein>
    <submittedName>
        <fullName evidence="3">Uncharacterized protein</fullName>
    </submittedName>
</protein>
<evidence type="ECO:0000313" key="3">
    <source>
        <dbReference type="EMBL" id="KAG5629793.1"/>
    </source>
</evidence>
<accession>A0A9J6AZE8</accession>
<feature type="region of interest" description="Disordered" evidence="1">
    <location>
        <begin position="121"/>
        <end position="172"/>
    </location>
</feature>
<name>A0A9J6AZE8_SOLCO</name>
<evidence type="ECO:0000256" key="2">
    <source>
        <dbReference type="SAM" id="SignalP"/>
    </source>
</evidence>
<reference evidence="3 4" key="1">
    <citation type="submission" date="2020-09" db="EMBL/GenBank/DDBJ databases">
        <title>De no assembly of potato wild relative species, Solanum commersonii.</title>
        <authorList>
            <person name="Cho K."/>
        </authorList>
    </citation>
    <scope>NUCLEOTIDE SEQUENCE [LARGE SCALE GENOMIC DNA]</scope>
    <source>
        <strain evidence="3">LZ3.2</strain>
        <tissue evidence="3">Leaf</tissue>
    </source>
</reference>
<keyword evidence="4" id="KW-1185">Reference proteome</keyword>
<dbReference type="Proteomes" id="UP000824120">
    <property type="component" value="Chromosome 1"/>
</dbReference>
<proteinExistence type="predicted"/>
<feature type="signal peptide" evidence="2">
    <location>
        <begin position="1"/>
        <end position="27"/>
    </location>
</feature>
<dbReference type="EMBL" id="JACXVP010000001">
    <property type="protein sequence ID" value="KAG5629793.1"/>
    <property type="molecule type" value="Genomic_DNA"/>
</dbReference>
<evidence type="ECO:0000313" key="4">
    <source>
        <dbReference type="Proteomes" id="UP000824120"/>
    </source>
</evidence>
<evidence type="ECO:0000256" key="1">
    <source>
        <dbReference type="SAM" id="MobiDB-lite"/>
    </source>
</evidence>
<dbReference type="OrthoDB" id="1306281at2759"/>
<sequence length="172" mass="19308">MWSSVVKIWIEFFNLVLHIALIQRAKEQTINCKDKVSRNVVFSNTFEALVINSDQELHALSTLILQVSNLETTRIIKESHTTLLIKANSIVKPLMATINTLYHDVPSPSLESLGEQISGQQTISKRNDKSLVKETSASRWTNLVEEEEHISSPARSKLSPQAPIFVPSSKTN</sequence>
<comment type="caution">
    <text evidence="3">The sequence shown here is derived from an EMBL/GenBank/DDBJ whole genome shotgun (WGS) entry which is preliminary data.</text>
</comment>
<gene>
    <name evidence="3" type="ORF">H5410_001510</name>
</gene>
<feature type="chain" id="PRO_5039897858" evidence="2">
    <location>
        <begin position="28"/>
        <end position="172"/>
    </location>
</feature>